<evidence type="ECO:0000313" key="6">
    <source>
        <dbReference type="Proteomes" id="UP001527202"/>
    </source>
</evidence>
<dbReference type="PANTHER" id="PTHR43308:SF1">
    <property type="entry name" value="OUTER MEMBRANE PROTEIN ALPHA"/>
    <property type="match status" value="1"/>
</dbReference>
<dbReference type="InterPro" id="IPR001119">
    <property type="entry name" value="SLH_dom"/>
</dbReference>
<keyword evidence="6" id="KW-1185">Reference proteome</keyword>
<sequence>MKKLNMKKTVLSTLVLAMAMGGGTAAFANGNGKDKDYDKDKDWKEGKNGSVHGSFDFRITFDDLKGSDVEWALKNIASLSSKRVFEGYEDGSFKPRNTVTRIEAITAAVRLMGLRDKAESSEEKQTKLNFKDANKIPDWAVGYVAVALENDLFGENEDMVQPSKPADRLWATILLVKAMKLDAEAKAKINTQLSFKDAKQIPAGSVGYVAVAIEKGLIDGFEDNSFRPNMPVTRAQLAALLDRTDSQMPGQDQTTAVGKVTGTVSGNTLVLDLNGTLKTYALHPEVFVYRNGAKVSASQLQNGDVVRLRSYNNTVVFIEVTKKAVEDRTLQVSGLFDSMTLNKDGRIATVTVTNQVYGSADKATYKVASDVVIQGDVSRLVKPTPVELKGKDKVVETIVIK</sequence>
<reference evidence="3 6" key="2">
    <citation type="submission" date="2022-05" db="EMBL/GenBank/DDBJ databases">
        <title>Genome Sequencing of Bee-Associated Microbes.</title>
        <authorList>
            <person name="Dunlap C."/>
        </authorList>
    </citation>
    <scope>NUCLEOTIDE SEQUENCE [LARGE SCALE GENOMIC DNA]</scope>
    <source>
        <strain evidence="3 6">NRRL B-23120</strain>
    </source>
</reference>
<dbReference type="RefSeq" id="WP_042233382.1">
    <property type="nucleotide sequence ID" value="NZ_CP026520.1"/>
</dbReference>
<keyword evidence="1" id="KW-0732">Signal</keyword>
<dbReference type="Pfam" id="PF00395">
    <property type="entry name" value="SLH"/>
    <property type="match status" value="3"/>
</dbReference>
<dbReference type="Proteomes" id="UP000288943">
    <property type="component" value="Chromosome"/>
</dbReference>
<evidence type="ECO:0000313" key="5">
    <source>
        <dbReference type="Proteomes" id="UP000288943"/>
    </source>
</evidence>
<feature type="domain" description="SLH" evidence="2">
    <location>
        <begin position="127"/>
        <end position="189"/>
    </location>
</feature>
<dbReference type="EMBL" id="CP026520">
    <property type="protein sequence ID" value="QAV20822.1"/>
    <property type="molecule type" value="Genomic_DNA"/>
</dbReference>
<dbReference type="KEGG" id="pchi:PC41400_25310"/>
<dbReference type="OrthoDB" id="5845122at2"/>
<feature type="chain" id="PRO_5019485383" evidence="1">
    <location>
        <begin position="29"/>
        <end position="401"/>
    </location>
</feature>
<protein>
    <submittedName>
        <fullName evidence="4">S-layer homology domain-containing protein</fullName>
    </submittedName>
</protein>
<feature type="domain" description="SLH" evidence="2">
    <location>
        <begin position="192"/>
        <end position="255"/>
    </location>
</feature>
<reference evidence="4 5" key="1">
    <citation type="submission" date="2018-01" db="EMBL/GenBank/DDBJ databases">
        <title>The whole genome sequencing and assembly of Paenibacillus chitinolyticus KCCM 41400 strain.</title>
        <authorList>
            <person name="Kim J.-Y."/>
            <person name="Park M.-K."/>
            <person name="Lee Y.-J."/>
            <person name="Yi H."/>
            <person name="Bahn Y.-S."/>
            <person name="Kim J.F."/>
            <person name="Lee D.-W."/>
        </authorList>
    </citation>
    <scope>NUCLEOTIDE SEQUENCE [LARGE SCALE GENOMIC DNA]</scope>
    <source>
        <strain evidence="4 5">KCCM 41400</strain>
    </source>
</reference>
<organism evidence="4 5">
    <name type="scientific">Paenibacillus chitinolyticus</name>
    <dbReference type="NCBI Taxonomy" id="79263"/>
    <lineage>
        <taxon>Bacteria</taxon>
        <taxon>Bacillati</taxon>
        <taxon>Bacillota</taxon>
        <taxon>Bacilli</taxon>
        <taxon>Bacillales</taxon>
        <taxon>Paenibacillaceae</taxon>
        <taxon>Paenibacillus</taxon>
    </lineage>
</organism>
<feature type="domain" description="SLH" evidence="2">
    <location>
        <begin position="57"/>
        <end position="122"/>
    </location>
</feature>
<proteinExistence type="predicted"/>
<dbReference type="AlphaFoldDB" id="A0A410X2I0"/>
<gene>
    <name evidence="3" type="ORF">M5X16_16345</name>
    <name evidence="4" type="ORF">PC41400_25310</name>
</gene>
<dbReference type="EMBL" id="JAMDMJ010000020">
    <property type="protein sequence ID" value="MCY9597332.1"/>
    <property type="molecule type" value="Genomic_DNA"/>
</dbReference>
<accession>A0A410X2I0</accession>
<dbReference type="PROSITE" id="PS51272">
    <property type="entry name" value="SLH"/>
    <property type="match status" value="3"/>
</dbReference>
<name>A0A410X2I0_9BACL</name>
<evidence type="ECO:0000256" key="1">
    <source>
        <dbReference type="SAM" id="SignalP"/>
    </source>
</evidence>
<feature type="signal peptide" evidence="1">
    <location>
        <begin position="1"/>
        <end position="28"/>
    </location>
</feature>
<evidence type="ECO:0000313" key="3">
    <source>
        <dbReference type="EMBL" id="MCY9597332.1"/>
    </source>
</evidence>
<dbReference type="Proteomes" id="UP001527202">
    <property type="component" value="Unassembled WGS sequence"/>
</dbReference>
<evidence type="ECO:0000313" key="4">
    <source>
        <dbReference type="EMBL" id="QAV20822.1"/>
    </source>
</evidence>
<dbReference type="GeneID" id="95378113"/>
<dbReference type="InterPro" id="IPR051465">
    <property type="entry name" value="Cell_Envelope_Struct_Comp"/>
</dbReference>
<evidence type="ECO:0000259" key="2">
    <source>
        <dbReference type="PROSITE" id="PS51272"/>
    </source>
</evidence>
<dbReference type="PANTHER" id="PTHR43308">
    <property type="entry name" value="OUTER MEMBRANE PROTEIN ALPHA-RELATED"/>
    <property type="match status" value="1"/>
</dbReference>